<dbReference type="EC" id="3.1.4.58" evidence="2"/>
<evidence type="ECO:0000256" key="1">
    <source>
        <dbReference type="ARBA" id="ARBA00022801"/>
    </source>
</evidence>
<dbReference type="InterPro" id="IPR004175">
    <property type="entry name" value="RNA_CPDase"/>
</dbReference>
<gene>
    <name evidence="3" type="ORF">CGZ94_16795</name>
</gene>
<dbReference type="GO" id="GO:0008664">
    <property type="term" value="F:RNA 2',3'-cyclic 3'-phosphodiesterase activity"/>
    <property type="evidence" value="ECO:0007669"/>
    <property type="project" value="UniProtKB-EC"/>
</dbReference>
<dbReference type="AlphaFoldDB" id="A0A255GCL6"/>
<feature type="short sequence motif" description="HXTX 1" evidence="2">
    <location>
        <begin position="42"/>
        <end position="45"/>
    </location>
</feature>
<feature type="short sequence motif" description="HXTX 2" evidence="2">
    <location>
        <begin position="129"/>
        <end position="132"/>
    </location>
</feature>
<dbReference type="EMBL" id="NMVO01000016">
    <property type="protein sequence ID" value="OYO10654.1"/>
    <property type="molecule type" value="Genomic_DNA"/>
</dbReference>
<feature type="active site" description="Proton acceptor" evidence="2">
    <location>
        <position position="129"/>
    </location>
</feature>
<comment type="catalytic activity">
    <reaction evidence="2">
        <text>a 3'-end 2',3'-cyclophospho-ribonucleotide-RNA + H2O = a 3'-end 2'-phospho-ribonucleotide-RNA + H(+)</text>
        <dbReference type="Rhea" id="RHEA:11828"/>
        <dbReference type="Rhea" id="RHEA-COMP:10464"/>
        <dbReference type="Rhea" id="RHEA-COMP:17353"/>
        <dbReference type="ChEBI" id="CHEBI:15377"/>
        <dbReference type="ChEBI" id="CHEBI:15378"/>
        <dbReference type="ChEBI" id="CHEBI:83064"/>
        <dbReference type="ChEBI" id="CHEBI:173113"/>
        <dbReference type="EC" id="3.1.4.58"/>
    </reaction>
</comment>
<dbReference type="InterPro" id="IPR009097">
    <property type="entry name" value="Cyclic_Pdiesterase"/>
</dbReference>
<protein>
    <recommendedName>
        <fullName evidence="2">RNA 2',3'-cyclic phosphodiesterase</fullName>
        <shortName evidence="2">RNA 2',3'-CPDase</shortName>
        <ecNumber evidence="2">3.1.4.58</ecNumber>
    </recommendedName>
</protein>
<name>A0A255GCL6_9ACTN</name>
<accession>A0A255GCL6</accession>
<keyword evidence="4" id="KW-1185">Reference proteome</keyword>
<dbReference type="OrthoDB" id="9787070at2"/>
<dbReference type="GO" id="GO:0004113">
    <property type="term" value="F:2',3'-cyclic-nucleotide 3'-phosphodiesterase activity"/>
    <property type="evidence" value="ECO:0007669"/>
    <property type="project" value="InterPro"/>
</dbReference>
<comment type="function">
    <text evidence="2">Hydrolyzes RNA 2',3'-cyclic phosphodiester to an RNA 2'-phosphomonoester.</text>
</comment>
<proteinExistence type="inferred from homology"/>
<sequence length="196" mass="21939">MTTRIFAAIFPPPQLIERLEEYVGPRREVDHRLNWVLPEQWHLTTLFIDDCPERSIEPLLERLGEIAARTAPFRVRLGGAGCFPDPTSVRVLYLQVAEGADGLAALSRTGRAAASTVGAEPDGSRFTPHLTMARARRRFEATKWLRVIDSFGSFELTADELVVVQSHRRQGPGGRSRYEILQRLPLGSQELSGFTT</sequence>
<comment type="similarity">
    <text evidence="2">Belongs to the 2H phosphoesterase superfamily. ThpR family.</text>
</comment>
<dbReference type="RefSeq" id="WP_094406324.1">
    <property type="nucleotide sequence ID" value="NZ_NMVO01000016.1"/>
</dbReference>
<dbReference type="Pfam" id="PF13563">
    <property type="entry name" value="2_5_RNA_ligase2"/>
    <property type="match status" value="1"/>
</dbReference>
<keyword evidence="1 2" id="KW-0378">Hydrolase</keyword>
<comment type="caution">
    <text evidence="3">The sequence shown here is derived from an EMBL/GenBank/DDBJ whole genome shotgun (WGS) entry which is preliminary data.</text>
</comment>
<dbReference type="PANTHER" id="PTHR35561:SF1">
    <property type="entry name" value="RNA 2',3'-CYCLIC PHOSPHODIESTERASE"/>
    <property type="match status" value="1"/>
</dbReference>
<dbReference type="HAMAP" id="MF_01940">
    <property type="entry name" value="RNA_CPDase"/>
    <property type="match status" value="1"/>
</dbReference>
<evidence type="ECO:0000256" key="2">
    <source>
        <dbReference type="HAMAP-Rule" id="MF_01940"/>
    </source>
</evidence>
<dbReference type="Proteomes" id="UP000215896">
    <property type="component" value="Unassembled WGS sequence"/>
</dbReference>
<feature type="active site" description="Proton donor" evidence="2">
    <location>
        <position position="42"/>
    </location>
</feature>
<dbReference type="SUPFAM" id="SSF55144">
    <property type="entry name" value="LigT-like"/>
    <property type="match status" value="1"/>
</dbReference>
<dbReference type="NCBIfam" id="TIGR02258">
    <property type="entry name" value="2_5_ligase"/>
    <property type="match status" value="1"/>
</dbReference>
<reference evidence="3 4" key="1">
    <citation type="submission" date="2017-07" db="EMBL/GenBank/DDBJ databases">
        <title>Draft whole genome sequences of clinical Proprionibacteriaceae strains.</title>
        <authorList>
            <person name="Bernier A.-M."/>
            <person name="Bernard K."/>
            <person name="Domingo M.-C."/>
        </authorList>
    </citation>
    <scope>NUCLEOTIDE SEQUENCE [LARGE SCALE GENOMIC DNA]</scope>
    <source>
        <strain evidence="3 4">NML 030167</strain>
    </source>
</reference>
<evidence type="ECO:0000313" key="4">
    <source>
        <dbReference type="Proteomes" id="UP000215896"/>
    </source>
</evidence>
<organism evidence="3 4">
    <name type="scientific">Enemella evansiae</name>
    <dbReference type="NCBI Taxonomy" id="2016499"/>
    <lineage>
        <taxon>Bacteria</taxon>
        <taxon>Bacillati</taxon>
        <taxon>Actinomycetota</taxon>
        <taxon>Actinomycetes</taxon>
        <taxon>Propionibacteriales</taxon>
        <taxon>Propionibacteriaceae</taxon>
        <taxon>Enemella</taxon>
    </lineage>
</organism>
<dbReference type="Gene3D" id="3.90.1140.10">
    <property type="entry name" value="Cyclic phosphodiesterase"/>
    <property type="match status" value="1"/>
</dbReference>
<evidence type="ECO:0000313" key="3">
    <source>
        <dbReference type="EMBL" id="OYO10654.1"/>
    </source>
</evidence>
<dbReference type="PANTHER" id="PTHR35561">
    <property type="entry name" value="RNA 2',3'-CYCLIC PHOSPHODIESTERASE"/>
    <property type="match status" value="1"/>
</dbReference>